<name>A0A9W6NHC2_9PSED</name>
<sequence length="93" mass="9872">MRDNARPCDGGKVENIPNAKHVLLSPSRLALSPETAKGDYAMSRIELKVQGMSCSSCVKHINAVLRPIAGVNEVTVDLPSDQVTVRGDTAAPC</sequence>
<reference evidence="3" key="1">
    <citation type="journal article" date="2014" name="Int. J. Syst. Evol. Microbiol.">
        <title>Complete genome sequence of Corynebacterium casei LMG S-19264T (=DSM 44701T), isolated from a smear-ripened cheese.</title>
        <authorList>
            <consortium name="US DOE Joint Genome Institute (JGI-PGF)"/>
            <person name="Walter F."/>
            <person name="Albersmeier A."/>
            <person name="Kalinowski J."/>
            <person name="Ruckert C."/>
        </authorList>
    </citation>
    <scope>NUCLEOTIDE SEQUENCE</scope>
    <source>
        <strain evidence="3">VKM B-2935</strain>
    </source>
</reference>
<gene>
    <name evidence="3" type="ORF">GCM10017655_47530</name>
</gene>
<protein>
    <recommendedName>
        <fullName evidence="2">HMA domain-containing protein</fullName>
    </recommendedName>
</protein>
<evidence type="ECO:0000313" key="3">
    <source>
        <dbReference type="EMBL" id="GLK91689.1"/>
    </source>
</evidence>
<dbReference type="PROSITE" id="PS50846">
    <property type="entry name" value="HMA_2"/>
    <property type="match status" value="1"/>
</dbReference>
<dbReference type="Pfam" id="PF00403">
    <property type="entry name" value="HMA"/>
    <property type="match status" value="1"/>
</dbReference>
<keyword evidence="4" id="KW-1185">Reference proteome</keyword>
<dbReference type="Proteomes" id="UP001143328">
    <property type="component" value="Unassembled WGS sequence"/>
</dbReference>
<accession>A0A9W6NHC2</accession>
<dbReference type="InterPro" id="IPR006121">
    <property type="entry name" value="HMA_dom"/>
</dbReference>
<keyword evidence="1" id="KW-0479">Metal-binding</keyword>
<feature type="domain" description="HMA" evidence="2">
    <location>
        <begin position="43"/>
        <end position="93"/>
    </location>
</feature>
<dbReference type="EMBL" id="BSFN01000024">
    <property type="protein sequence ID" value="GLK91689.1"/>
    <property type="molecule type" value="Genomic_DNA"/>
</dbReference>
<dbReference type="AlphaFoldDB" id="A0A9W6NHC2"/>
<reference evidence="3" key="2">
    <citation type="submission" date="2023-01" db="EMBL/GenBank/DDBJ databases">
        <authorList>
            <person name="Sun Q."/>
            <person name="Evtushenko L."/>
        </authorList>
    </citation>
    <scope>NUCLEOTIDE SEQUENCE</scope>
    <source>
        <strain evidence="3">VKM B-2935</strain>
    </source>
</reference>
<dbReference type="InterPro" id="IPR036163">
    <property type="entry name" value="HMA_dom_sf"/>
</dbReference>
<evidence type="ECO:0000256" key="1">
    <source>
        <dbReference type="ARBA" id="ARBA00022723"/>
    </source>
</evidence>
<evidence type="ECO:0000259" key="2">
    <source>
        <dbReference type="PROSITE" id="PS50846"/>
    </source>
</evidence>
<comment type="caution">
    <text evidence="3">The sequence shown here is derived from an EMBL/GenBank/DDBJ whole genome shotgun (WGS) entry which is preliminary data.</text>
</comment>
<dbReference type="Gene3D" id="3.30.70.100">
    <property type="match status" value="1"/>
</dbReference>
<dbReference type="PROSITE" id="PS01047">
    <property type="entry name" value="HMA_1"/>
    <property type="match status" value="1"/>
</dbReference>
<organism evidence="3 4">
    <name type="scientific">Pseudomonas turukhanskensis</name>
    <dbReference type="NCBI Taxonomy" id="1806536"/>
    <lineage>
        <taxon>Bacteria</taxon>
        <taxon>Pseudomonadati</taxon>
        <taxon>Pseudomonadota</taxon>
        <taxon>Gammaproteobacteria</taxon>
        <taxon>Pseudomonadales</taxon>
        <taxon>Pseudomonadaceae</taxon>
        <taxon>Pseudomonas</taxon>
    </lineage>
</organism>
<dbReference type="InterPro" id="IPR017969">
    <property type="entry name" value="Heavy-metal-associated_CS"/>
</dbReference>
<evidence type="ECO:0000313" key="4">
    <source>
        <dbReference type="Proteomes" id="UP001143328"/>
    </source>
</evidence>
<dbReference type="GO" id="GO:0046872">
    <property type="term" value="F:metal ion binding"/>
    <property type="evidence" value="ECO:0007669"/>
    <property type="project" value="UniProtKB-KW"/>
</dbReference>
<proteinExistence type="predicted"/>
<dbReference type="SUPFAM" id="SSF55008">
    <property type="entry name" value="HMA, heavy metal-associated domain"/>
    <property type="match status" value="1"/>
</dbReference>
<dbReference type="CDD" id="cd00371">
    <property type="entry name" value="HMA"/>
    <property type="match status" value="1"/>
</dbReference>